<evidence type="ECO:0000256" key="7">
    <source>
        <dbReference type="ARBA" id="ARBA00023136"/>
    </source>
</evidence>
<evidence type="ECO:0000313" key="9">
    <source>
        <dbReference type="EMBL" id="MDM7858745.1"/>
    </source>
</evidence>
<keyword evidence="3" id="KW-0813">Transport</keyword>
<comment type="subcellular location">
    <subcellularLocation>
        <location evidence="1">Cell membrane</location>
        <topology evidence="1">Multi-pass membrane protein</topology>
    </subcellularLocation>
</comment>
<dbReference type="Pfam" id="PF01032">
    <property type="entry name" value="FecCD"/>
    <property type="match status" value="1"/>
</dbReference>
<dbReference type="InterPro" id="IPR037294">
    <property type="entry name" value="ABC_BtuC-like"/>
</dbReference>
<feature type="transmembrane region" description="Helical" evidence="8">
    <location>
        <begin position="77"/>
        <end position="95"/>
    </location>
</feature>
<keyword evidence="7 8" id="KW-0472">Membrane</keyword>
<evidence type="ECO:0000256" key="5">
    <source>
        <dbReference type="ARBA" id="ARBA00022692"/>
    </source>
</evidence>
<gene>
    <name evidence="9" type="ORF">QEZ41_10765</name>
</gene>
<comment type="caution">
    <text evidence="9">The sequence shown here is derived from an EMBL/GenBank/DDBJ whole genome shotgun (WGS) entry which is preliminary data.</text>
</comment>
<feature type="transmembrane region" description="Helical" evidence="8">
    <location>
        <begin position="241"/>
        <end position="259"/>
    </location>
</feature>
<reference evidence="9 10" key="1">
    <citation type="submission" date="2023-06" db="EMBL/GenBank/DDBJ databases">
        <title>Thiopseudomonas sp. CY1220 draft genome sequence.</title>
        <authorList>
            <person name="Zhao G."/>
            <person name="An M."/>
        </authorList>
    </citation>
    <scope>NUCLEOTIDE SEQUENCE [LARGE SCALE GENOMIC DNA]</scope>
    <source>
        <strain evidence="9 10">CY1220</strain>
    </source>
</reference>
<dbReference type="EMBL" id="JAUCDY010000015">
    <property type="protein sequence ID" value="MDM7858745.1"/>
    <property type="molecule type" value="Genomic_DNA"/>
</dbReference>
<evidence type="ECO:0000256" key="2">
    <source>
        <dbReference type="ARBA" id="ARBA00007935"/>
    </source>
</evidence>
<feature type="transmembrane region" description="Helical" evidence="8">
    <location>
        <begin position="266"/>
        <end position="287"/>
    </location>
</feature>
<evidence type="ECO:0000256" key="3">
    <source>
        <dbReference type="ARBA" id="ARBA00022448"/>
    </source>
</evidence>
<keyword evidence="4" id="KW-1003">Cell membrane</keyword>
<protein>
    <submittedName>
        <fullName evidence="9">Iron chelate uptake ABC transporter family permease subunit</fullName>
    </submittedName>
</protein>
<proteinExistence type="inferred from homology"/>
<feature type="transmembrane region" description="Helical" evidence="8">
    <location>
        <begin position="133"/>
        <end position="151"/>
    </location>
</feature>
<dbReference type="Gene3D" id="1.10.3470.10">
    <property type="entry name" value="ABC transporter involved in vitamin B12 uptake, BtuC"/>
    <property type="match status" value="1"/>
</dbReference>
<keyword evidence="5 8" id="KW-0812">Transmembrane</keyword>
<evidence type="ECO:0000256" key="1">
    <source>
        <dbReference type="ARBA" id="ARBA00004651"/>
    </source>
</evidence>
<evidence type="ECO:0000313" key="10">
    <source>
        <dbReference type="Proteomes" id="UP001241056"/>
    </source>
</evidence>
<feature type="transmembrane region" description="Helical" evidence="8">
    <location>
        <begin position="107"/>
        <end position="126"/>
    </location>
</feature>
<name>A0ABT7SRC5_9GAMM</name>
<dbReference type="PANTHER" id="PTHR30472:SF19">
    <property type="entry name" value="PETROBACTIN IMPORT SYSTEM PERMEASE PROTEIN YCLO"/>
    <property type="match status" value="1"/>
</dbReference>
<feature type="transmembrane region" description="Helical" evidence="8">
    <location>
        <begin position="293"/>
        <end position="314"/>
    </location>
</feature>
<dbReference type="InterPro" id="IPR000522">
    <property type="entry name" value="ABC_transptr_permease_BtuC"/>
</dbReference>
<keyword evidence="6 8" id="KW-1133">Transmembrane helix</keyword>
<comment type="similarity">
    <text evidence="2">Belongs to the binding-protein-dependent transport system permease family. FecCD subfamily.</text>
</comment>
<feature type="transmembrane region" description="Helical" evidence="8">
    <location>
        <begin position="181"/>
        <end position="200"/>
    </location>
</feature>
<organism evidence="9 10">
    <name type="scientific">Thiopseudomonas acetoxidans</name>
    <dbReference type="NCBI Taxonomy" id="3041622"/>
    <lineage>
        <taxon>Bacteria</taxon>
        <taxon>Pseudomonadati</taxon>
        <taxon>Pseudomonadota</taxon>
        <taxon>Gammaproteobacteria</taxon>
        <taxon>Pseudomonadales</taxon>
        <taxon>Pseudomonadaceae</taxon>
        <taxon>Thiopseudomonas</taxon>
    </lineage>
</organism>
<sequence length="319" mass="35084">MGLTKRGRWLLSLTAVLALGSVLGFMTLNVHSDWAFIVQYRGTRLLAMLLVALSMGLATVVFQTITHNRILTPSLMGFDVLYVLVHTLALLLWGTEFGKGWPLELRFILEVTVMVSIALLLFRWLFNGSVRGLHMLILLGMVGGLLFRELADLSARVFDPSEFSIQQGSSVANFNRVNLQLLWVGLAAAVFCSGLLFHLRRQLDVLSLGRDVAINLGVPYRKVVTLLMLLVGVLLSISTALVGPMLFFGLLVANLAYWITGSHQHLWNLPASVLAAIVCLLGGQVLFEHLLSTRLPLVMVIELCGGVLFIALLLRGVKQ</sequence>
<feature type="transmembrane region" description="Helical" evidence="8">
    <location>
        <begin position="45"/>
        <end position="65"/>
    </location>
</feature>
<evidence type="ECO:0000256" key="6">
    <source>
        <dbReference type="ARBA" id="ARBA00022989"/>
    </source>
</evidence>
<accession>A0ABT7SRC5</accession>
<dbReference type="PANTHER" id="PTHR30472">
    <property type="entry name" value="FERRIC ENTEROBACTIN TRANSPORT SYSTEM PERMEASE PROTEIN"/>
    <property type="match status" value="1"/>
</dbReference>
<evidence type="ECO:0000256" key="4">
    <source>
        <dbReference type="ARBA" id="ARBA00022475"/>
    </source>
</evidence>
<evidence type="ECO:0000256" key="8">
    <source>
        <dbReference type="SAM" id="Phobius"/>
    </source>
</evidence>
<dbReference type="RefSeq" id="WP_289411570.1">
    <property type="nucleotide sequence ID" value="NZ_JAUCDY010000015.1"/>
</dbReference>
<keyword evidence="10" id="KW-1185">Reference proteome</keyword>
<dbReference type="Proteomes" id="UP001241056">
    <property type="component" value="Unassembled WGS sequence"/>
</dbReference>
<dbReference type="SUPFAM" id="SSF81345">
    <property type="entry name" value="ABC transporter involved in vitamin B12 uptake, BtuC"/>
    <property type="match status" value="1"/>
</dbReference>